<evidence type="ECO:0000256" key="2">
    <source>
        <dbReference type="ARBA" id="ARBA00022690"/>
    </source>
</evidence>
<evidence type="ECO:0000256" key="3">
    <source>
        <dbReference type="ARBA" id="ARBA00022900"/>
    </source>
</evidence>
<evidence type="ECO:0000313" key="7">
    <source>
        <dbReference type="EMBL" id="KAF7493184.1"/>
    </source>
</evidence>
<keyword evidence="9" id="KW-1185">Reference proteome</keyword>
<reference evidence="7" key="2">
    <citation type="submission" date="2020-01" db="EMBL/GenBank/DDBJ databases">
        <authorList>
            <person name="Korhonen P.K.K."/>
            <person name="Guangxu M.G."/>
            <person name="Wang T.W."/>
            <person name="Stroehlein A.J.S."/>
            <person name="Young N.D."/>
            <person name="Ang C.-S.A."/>
            <person name="Fernando D.W.F."/>
            <person name="Lu H.L."/>
            <person name="Taylor S.T."/>
            <person name="Ehtesham M.E.M."/>
            <person name="Najaraj S.H.N."/>
            <person name="Harsha G.H.G."/>
            <person name="Madugundu A.M."/>
            <person name="Renuse S.R."/>
            <person name="Holt D.H."/>
            <person name="Pandey A.P."/>
            <person name="Papenfuss A.P."/>
            <person name="Gasser R.B.G."/>
            <person name="Fischer K.F."/>
        </authorList>
    </citation>
    <scope>NUCLEOTIDE SEQUENCE</scope>
    <source>
        <strain evidence="7">SSS_KF_BRIS2020</strain>
    </source>
</reference>
<evidence type="ECO:0000256" key="5">
    <source>
        <dbReference type="RuleBase" id="RU000411"/>
    </source>
</evidence>
<dbReference type="Gene3D" id="3.30.497.10">
    <property type="entry name" value="Antithrombin, subunit I, domain 2"/>
    <property type="match status" value="1"/>
</dbReference>
<dbReference type="Proteomes" id="UP000070412">
    <property type="component" value="Unassembled WGS sequence"/>
</dbReference>
<keyword evidence="2" id="KW-0646">Protease inhibitor</keyword>
<dbReference type="PROSITE" id="PS00284">
    <property type="entry name" value="SERPIN"/>
    <property type="match status" value="1"/>
</dbReference>
<proteinExistence type="inferred from homology"/>
<dbReference type="OMA" id="ATHGHCE"/>
<dbReference type="Pfam" id="PF00079">
    <property type="entry name" value="Serpin"/>
    <property type="match status" value="1"/>
</dbReference>
<reference evidence="9" key="1">
    <citation type="journal article" date="2020" name="PLoS Negl. Trop. Dis.">
        <title>High-quality nuclear genome for Sarcoptes scabiei-A critical resource for a neglected parasite.</title>
        <authorList>
            <person name="Korhonen P.K."/>
            <person name="Gasser R.B."/>
            <person name="Ma G."/>
            <person name="Wang T."/>
            <person name="Stroehlein A.J."/>
            <person name="Young N.D."/>
            <person name="Ang C.S."/>
            <person name="Fernando D.D."/>
            <person name="Lu H.C."/>
            <person name="Taylor S."/>
            <person name="Reynolds S.L."/>
            <person name="Mofiz E."/>
            <person name="Najaraj S.H."/>
            <person name="Gowda H."/>
            <person name="Madugundu A."/>
            <person name="Renuse S."/>
            <person name="Holt D."/>
            <person name="Pandey A."/>
            <person name="Papenfuss A.T."/>
            <person name="Fischer K."/>
        </authorList>
    </citation>
    <scope>NUCLEOTIDE SEQUENCE [LARGE SCALE GENOMIC DNA]</scope>
</reference>
<keyword evidence="4" id="KW-0325">Glycoprotein</keyword>
<dbReference type="InterPro" id="IPR000215">
    <property type="entry name" value="Serpin_fam"/>
</dbReference>
<dbReference type="EMBL" id="WVUK01000056">
    <property type="protein sequence ID" value="KAF7493184.1"/>
    <property type="molecule type" value="Genomic_DNA"/>
</dbReference>
<accession>A0A834VFI3</accession>
<evidence type="ECO:0000259" key="6">
    <source>
        <dbReference type="SMART" id="SM00093"/>
    </source>
</evidence>
<dbReference type="GO" id="GO:0004867">
    <property type="term" value="F:serine-type endopeptidase inhibitor activity"/>
    <property type="evidence" value="ECO:0007669"/>
    <property type="project" value="UniProtKB-KW"/>
</dbReference>
<feature type="domain" description="Serpin" evidence="6">
    <location>
        <begin position="9"/>
        <end position="366"/>
    </location>
</feature>
<evidence type="ECO:0000256" key="4">
    <source>
        <dbReference type="ARBA" id="ARBA00023180"/>
    </source>
</evidence>
<dbReference type="PANTHER" id="PTHR11461:SF211">
    <property type="entry name" value="GH10112P-RELATED"/>
    <property type="match status" value="1"/>
</dbReference>
<dbReference type="EnsemblMetazoa" id="SSS_50s_mrna">
    <property type="protein sequence ID" value="KAF7493184.1"/>
    <property type="gene ID" value="SSS_50"/>
</dbReference>
<dbReference type="InterPro" id="IPR042178">
    <property type="entry name" value="Serpin_sf_1"/>
</dbReference>
<evidence type="ECO:0000256" key="1">
    <source>
        <dbReference type="ARBA" id="ARBA00009500"/>
    </source>
</evidence>
<keyword evidence="3" id="KW-0722">Serine protease inhibitor</keyword>
<organism evidence="7">
    <name type="scientific">Sarcoptes scabiei</name>
    <name type="common">Itch mite</name>
    <name type="synonym">Acarus scabiei</name>
    <dbReference type="NCBI Taxonomy" id="52283"/>
    <lineage>
        <taxon>Eukaryota</taxon>
        <taxon>Metazoa</taxon>
        <taxon>Ecdysozoa</taxon>
        <taxon>Arthropoda</taxon>
        <taxon>Chelicerata</taxon>
        <taxon>Arachnida</taxon>
        <taxon>Acari</taxon>
        <taxon>Acariformes</taxon>
        <taxon>Sarcoptiformes</taxon>
        <taxon>Astigmata</taxon>
        <taxon>Psoroptidia</taxon>
        <taxon>Sarcoptoidea</taxon>
        <taxon>Sarcoptidae</taxon>
        <taxon>Sarcoptinae</taxon>
        <taxon>Sarcoptes</taxon>
    </lineage>
</organism>
<dbReference type="Gene3D" id="2.30.39.10">
    <property type="entry name" value="Alpha-1-antitrypsin, domain 1"/>
    <property type="match status" value="1"/>
</dbReference>
<sequence>MASFVDFTFKIMQYLYRSNGNIAISPLAIEISILNILASLSEDCQEEIWHSVLEIESNENEQIEEYFRRMRSILDELRLLDEFRIYSFIYLSRDYEMIQNYCDVVGSNLDTIVKQVHFDNNSLALYQIIDNQVSEITLGRITKIFKNIPSCSNLLSINSTSFRNLSRLNFNTRYDCFYTEDCMDIKIPYTIHCGIFHFRTHSQFTSVELNYLDEENLFLTLILPNENVGIKEVWDSLSRNKLFFLSNFPSLMQIEIHLPMIELRMNIDLSYILQLAGLAKVFDAEQANLSGLVSNSLNLCFESILFNTDLALNGNFKEPSAPANNKTDIPDPFPVIFNRPFIYLITFKTKSNRSRVVLFAGIVNNVVDCIN</sequence>
<dbReference type="InterPro" id="IPR023795">
    <property type="entry name" value="Serpin_CS"/>
</dbReference>
<dbReference type="InterPro" id="IPR023796">
    <property type="entry name" value="Serpin_dom"/>
</dbReference>
<reference evidence="8" key="3">
    <citation type="submission" date="2022-06" db="UniProtKB">
        <authorList>
            <consortium name="EnsemblMetazoa"/>
        </authorList>
    </citation>
    <scope>IDENTIFICATION</scope>
</reference>
<dbReference type="AlphaFoldDB" id="A0A834VFI3"/>
<dbReference type="OrthoDB" id="671595at2759"/>
<evidence type="ECO:0000313" key="8">
    <source>
        <dbReference type="EnsemblMetazoa" id="KAF7493184.1"/>
    </source>
</evidence>
<name>A0A834VFI3_SARSC</name>
<dbReference type="InterPro" id="IPR042185">
    <property type="entry name" value="Serpin_sf_2"/>
</dbReference>
<evidence type="ECO:0000313" key="9">
    <source>
        <dbReference type="Proteomes" id="UP000070412"/>
    </source>
</evidence>
<dbReference type="SMART" id="SM00093">
    <property type="entry name" value="SERPIN"/>
    <property type="match status" value="1"/>
</dbReference>
<dbReference type="SUPFAM" id="SSF56574">
    <property type="entry name" value="Serpins"/>
    <property type="match status" value="1"/>
</dbReference>
<protein>
    <submittedName>
        <fullName evidence="7">Corticosteroid-binding globulin</fullName>
    </submittedName>
</protein>
<dbReference type="InterPro" id="IPR036186">
    <property type="entry name" value="Serpin_sf"/>
</dbReference>
<comment type="similarity">
    <text evidence="1 5">Belongs to the serpin family.</text>
</comment>
<gene>
    <name evidence="7" type="primary">SSS_50g</name>
    <name evidence="7" type="ORF">SSS_50</name>
</gene>
<dbReference type="PANTHER" id="PTHR11461">
    <property type="entry name" value="SERINE PROTEASE INHIBITOR, SERPIN"/>
    <property type="match status" value="1"/>
</dbReference>
<dbReference type="GO" id="GO:0005615">
    <property type="term" value="C:extracellular space"/>
    <property type="evidence" value="ECO:0007669"/>
    <property type="project" value="InterPro"/>
</dbReference>